<sequence length="70" mass="7914">MVSTASIQVFSQIFMHLQPGDLLQLARTLKDLQNILMNKSSESIWHATRSNMKGGLPDIPNDMSEPEYTH</sequence>
<evidence type="ECO:0000313" key="2">
    <source>
        <dbReference type="EMBL" id="KAE9389342.1"/>
    </source>
</evidence>
<evidence type="ECO:0000313" key="3">
    <source>
        <dbReference type="Proteomes" id="UP000799118"/>
    </source>
</evidence>
<dbReference type="EMBL" id="ML769701">
    <property type="protein sequence ID" value="KAE9389342.1"/>
    <property type="molecule type" value="Genomic_DNA"/>
</dbReference>
<dbReference type="AlphaFoldDB" id="A0A6A4GU62"/>
<gene>
    <name evidence="2" type="ORF">BT96DRAFT_835048</name>
</gene>
<feature type="region of interest" description="Disordered" evidence="1">
    <location>
        <begin position="49"/>
        <end position="70"/>
    </location>
</feature>
<organism evidence="2 3">
    <name type="scientific">Gymnopus androsaceus JB14</name>
    <dbReference type="NCBI Taxonomy" id="1447944"/>
    <lineage>
        <taxon>Eukaryota</taxon>
        <taxon>Fungi</taxon>
        <taxon>Dikarya</taxon>
        <taxon>Basidiomycota</taxon>
        <taxon>Agaricomycotina</taxon>
        <taxon>Agaricomycetes</taxon>
        <taxon>Agaricomycetidae</taxon>
        <taxon>Agaricales</taxon>
        <taxon>Marasmiineae</taxon>
        <taxon>Omphalotaceae</taxon>
        <taxon>Gymnopus</taxon>
    </lineage>
</organism>
<dbReference type="Proteomes" id="UP000799118">
    <property type="component" value="Unassembled WGS sequence"/>
</dbReference>
<proteinExistence type="predicted"/>
<protein>
    <recommendedName>
        <fullName evidence="4">F-box domain-containing protein</fullName>
    </recommendedName>
</protein>
<evidence type="ECO:0008006" key="4">
    <source>
        <dbReference type="Google" id="ProtNLM"/>
    </source>
</evidence>
<dbReference type="OrthoDB" id="2322499at2759"/>
<reference evidence="2" key="1">
    <citation type="journal article" date="2019" name="Environ. Microbiol.">
        <title>Fungal ecological strategies reflected in gene transcription - a case study of two litter decomposers.</title>
        <authorList>
            <person name="Barbi F."/>
            <person name="Kohler A."/>
            <person name="Barry K."/>
            <person name="Baskaran P."/>
            <person name="Daum C."/>
            <person name="Fauchery L."/>
            <person name="Ihrmark K."/>
            <person name="Kuo A."/>
            <person name="LaButti K."/>
            <person name="Lipzen A."/>
            <person name="Morin E."/>
            <person name="Grigoriev I.V."/>
            <person name="Henrissat B."/>
            <person name="Lindahl B."/>
            <person name="Martin F."/>
        </authorList>
    </citation>
    <scope>NUCLEOTIDE SEQUENCE</scope>
    <source>
        <strain evidence="2">JB14</strain>
    </source>
</reference>
<name>A0A6A4GU62_9AGAR</name>
<keyword evidence="3" id="KW-1185">Reference proteome</keyword>
<evidence type="ECO:0000256" key="1">
    <source>
        <dbReference type="SAM" id="MobiDB-lite"/>
    </source>
</evidence>
<accession>A0A6A4GU62</accession>